<dbReference type="Gene3D" id="1.10.287.1060">
    <property type="entry name" value="ESAT-6-like"/>
    <property type="match status" value="1"/>
</dbReference>
<organism evidence="1 2">
    <name type="scientific">Actinacidiphila alni</name>
    <dbReference type="NCBI Taxonomy" id="380248"/>
    <lineage>
        <taxon>Bacteria</taxon>
        <taxon>Bacillati</taxon>
        <taxon>Actinomycetota</taxon>
        <taxon>Actinomycetes</taxon>
        <taxon>Kitasatosporales</taxon>
        <taxon>Streptomycetaceae</taxon>
        <taxon>Actinacidiphila</taxon>
    </lineage>
</organism>
<name>A0A1I1XKB9_9ACTN</name>
<evidence type="ECO:0000313" key="2">
    <source>
        <dbReference type="Proteomes" id="UP000199323"/>
    </source>
</evidence>
<dbReference type="EMBL" id="FONG01000001">
    <property type="protein sequence ID" value="SFE07651.1"/>
    <property type="molecule type" value="Genomic_DNA"/>
</dbReference>
<dbReference type="Proteomes" id="UP000199323">
    <property type="component" value="Unassembled WGS sequence"/>
</dbReference>
<gene>
    <name evidence="1" type="ORF">SAMN05216251_101421</name>
</gene>
<sequence>MPNISLDYEKIETTSSKLDTANENIVPMLNQLRTDVNNLLDDGMVFEQSSAALKESYEKFNSSLLLAVKGIKDFAEQFRGIKKSMADNDADLAKKIRDAANG</sequence>
<dbReference type="SUPFAM" id="SSF140453">
    <property type="entry name" value="EsxAB dimer-like"/>
    <property type="match status" value="1"/>
</dbReference>
<reference evidence="1 2" key="1">
    <citation type="submission" date="2016-10" db="EMBL/GenBank/DDBJ databases">
        <authorList>
            <person name="de Groot N.N."/>
        </authorList>
    </citation>
    <scope>NUCLEOTIDE SEQUENCE [LARGE SCALE GENOMIC DNA]</scope>
    <source>
        <strain evidence="1 2">CGMCC 4.3510</strain>
    </source>
</reference>
<dbReference type="OrthoDB" id="4350663at2"/>
<protein>
    <submittedName>
        <fullName evidence="1">Proteins of 100 residues with WXG</fullName>
    </submittedName>
</protein>
<evidence type="ECO:0000313" key="1">
    <source>
        <dbReference type="EMBL" id="SFE07651.1"/>
    </source>
</evidence>
<dbReference type="InterPro" id="IPR036689">
    <property type="entry name" value="ESAT-6-like_sf"/>
</dbReference>
<keyword evidence="2" id="KW-1185">Reference proteome</keyword>
<proteinExistence type="predicted"/>
<accession>A0A1I1XKB9</accession>
<dbReference type="AlphaFoldDB" id="A0A1I1XKB9"/>
<dbReference type="STRING" id="380248.SAMN05216251_101421"/>
<dbReference type="RefSeq" id="WP_093711544.1">
    <property type="nucleotide sequence ID" value="NZ_FONG01000001.1"/>
</dbReference>